<organism evidence="1 2">
    <name type="scientific">Natrialba asiatica (strain ATCC 700177 / DSM 12278 / JCM 9576 / FERM P-10747 / NBRC 102637 / 172P1)</name>
    <dbReference type="NCBI Taxonomy" id="29540"/>
    <lineage>
        <taxon>Archaea</taxon>
        <taxon>Methanobacteriati</taxon>
        <taxon>Methanobacteriota</taxon>
        <taxon>Stenosarchaea group</taxon>
        <taxon>Halobacteria</taxon>
        <taxon>Halobacteriales</taxon>
        <taxon>Natrialbaceae</taxon>
        <taxon>Natrialba</taxon>
    </lineage>
</organism>
<evidence type="ECO:0000313" key="2">
    <source>
        <dbReference type="Proteomes" id="UP000011554"/>
    </source>
</evidence>
<dbReference type="EMBL" id="AOIO01000049">
    <property type="protein sequence ID" value="ELY97102.1"/>
    <property type="molecule type" value="Genomic_DNA"/>
</dbReference>
<sequence length="390" mass="43045">MKVDTIELDGDTLSASKRVEVASKQFETPVKALQVGKLRASEKVSPLARGIVEIYGKASAAALTNSRSGWTGLAKKLERQEKNAHNDEFVVPFIEYDDSSNLEAENAAEIAKLQTNYGDILTVPLMSELVDAAEDGDGRTTPHVTAIIENTKQFLKAVDKLGVDKPVMGVIPPISHDCTQALVDVYLDHGLRAYCVDFNRRSPMAQSQIDHVINPLMQSLSSYNTREESLLYGVNANDSRPVTGKRRTSDAVYAYTLGFDIVGDNHIAPKLPEEVFEELAKKAAKGEVELKLFDIDTVSIVEVPVSELGSFLPDDAEIPVDRIQDRIKQDPDEQYRFTKLINAELISLYLESEGGIDPQKIFVDLRTGAYTQNSDLERVRELSTEVLSGS</sequence>
<gene>
    <name evidence="1" type="ORF">C481_20966</name>
</gene>
<reference evidence="1 2" key="1">
    <citation type="journal article" date="2014" name="PLoS Genet.">
        <title>Phylogenetically driven sequencing of extremely halophilic archaea reveals strategies for static and dynamic osmo-response.</title>
        <authorList>
            <person name="Becker E.A."/>
            <person name="Seitzer P.M."/>
            <person name="Tritt A."/>
            <person name="Larsen D."/>
            <person name="Krusor M."/>
            <person name="Yao A.I."/>
            <person name="Wu D."/>
            <person name="Madern D."/>
            <person name="Eisen J.A."/>
            <person name="Darling A.E."/>
            <person name="Facciotti M.T."/>
        </authorList>
    </citation>
    <scope>NUCLEOTIDE SEQUENCE [LARGE SCALE GENOMIC DNA]</scope>
    <source>
        <strain evidence="1 2">DSM 12278</strain>
    </source>
</reference>
<proteinExistence type="predicted"/>
<dbReference type="Proteomes" id="UP000011554">
    <property type="component" value="Unassembled WGS sequence"/>
</dbReference>
<name>M0AGT6_NATA1</name>
<keyword evidence="2" id="KW-1185">Reference proteome</keyword>
<dbReference type="eggNOG" id="arCOG06861">
    <property type="taxonomic scope" value="Archaea"/>
</dbReference>
<protein>
    <submittedName>
        <fullName evidence="1">Uncharacterized protein</fullName>
    </submittedName>
</protein>
<evidence type="ECO:0000313" key="1">
    <source>
        <dbReference type="EMBL" id="ELY97102.1"/>
    </source>
</evidence>
<accession>M0AGT6</accession>
<dbReference type="AlphaFoldDB" id="M0AGT6"/>
<comment type="caution">
    <text evidence="1">The sequence shown here is derived from an EMBL/GenBank/DDBJ whole genome shotgun (WGS) entry which is preliminary data.</text>
</comment>
<dbReference type="PATRIC" id="fig|29540.5.peg.4236"/>